<name>A0A8J1Y920_OWEFU</name>
<comment type="caution">
    <text evidence="1">The sequence shown here is derived from an EMBL/GenBank/DDBJ whole genome shotgun (WGS) entry which is preliminary data.</text>
</comment>
<reference evidence="1" key="1">
    <citation type="submission" date="2022-03" db="EMBL/GenBank/DDBJ databases">
        <authorList>
            <person name="Martin C."/>
        </authorList>
    </citation>
    <scope>NUCLEOTIDE SEQUENCE</scope>
</reference>
<evidence type="ECO:0000313" key="1">
    <source>
        <dbReference type="EMBL" id="CAH1779858.1"/>
    </source>
</evidence>
<keyword evidence="2" id="KW-1185">Reference proteome</keyword>
<dbReference type="EMBL" id="CAIIXF020000003">
    <property type="protein sequence ID" value="CAH1779858.1"/>
    <property type="molecule type" value="Genomic_DNA"/>
</dbReference>
<feature type="non-terminal residue" evidence="1">
    <location>
        <position position="1"/>
    </location>
</feature>
<gene>
    <name evidence="1" type="ORF">OFUS_LOCUS6621</name>
</gene>
<proteinExistence type="predicted"/>
<accession>A0A8J1Y920</accession>
<organism evidence="1 2">
    <name type="scientific">Owenia fusiformis</name>
    <name type="common">Polychaete worm</name>
    <dbReference type="NCBI Taxonomy" id="6347"/>
    <lineage>
        <taxon>Eukaryota</taxon>
        <taxon>Metazoa</taxon>
        <taxon>Spiralia</taxon>
        <taxon>Lophotrochozoa</taxon>
        <taxon>Annelida</taxon>
        <taxon>Polychaeta</taxon>
        <taxon>Sedentaria</taxon>
        <taxon>Canalipalpata</taxon>
        <taxon>Sabellida</taxon>
        <taxon>Oweniida</taxon>
        <taxon>Oweniidae</taxon>
        <taxon>Owenia</taxon>
    </lineage>
</organism>
<evidence type="ECO:0000313" key="2">
    <source>
        <dbReference type="Proteomes" id="UP000749559"/>
    </source>
</evidence>
<sequence length="142" mass="16478">YIIFKCTINLDLQTISNDFIPINIEDDNTGSWGHNTGDVNDESCNCPRHTLGGNVNDVSTSNNLKELINLNLCHSYQYDHNILYFGYHLIGIHVFCILHIFHSKTETPPWRSCVFFYVFWYTDIQLYTKSFSMRCGQLSQTP</sequence>
<protein>
    <submittedName>
        <fullName evidence="1">Uncharacterized protein</fullName>
    </submittedName>
</protein>
<dbReference type="Proteomes" id="UP000749559">
    <property type="component" value="Unassembled WGS sequence"/>
</dbReference>
<dbReference type="AlphaFoldDB" id="A0A8J1Y920"/>